<evidence type="ECO:0000256" key="1">
    <source>
        <dbReference type="ARBA" id="ARBA00004123"/>
    </source>
</evidence>
<keyword evidence="2" id="KW-0539">Nucleus</keyword>
<dbReference type="Gene3D" id="1.10.287.950">
    <property type="entry name" value="Methyl-accepting chemotaxis protein"/>
    <property type="match status" value="2"/>
</dbReference>
<dbReference type="SUPFAM" id="SSF50978">
    <property type="entry name" value="WD40 repeat-like"/>
    <property type="match status" value="1"/>
</dbReference>
<comment type="subcellular location">
    <subcellularLocation>
        <location evidence="1">Nucleus</location>
    </subcellularLocation>
</comment>
<dbReference type="VEuPathDB" id="PlasmoDB:PGAL8A_00366500"/>
<evidence type="ECO:0000313" key="6">
    <source>
        <dbReference type="Proteomes" id="UP000220797"/>
    </source>
</evidence>
<dbReference type="GO" id="GO:0005669">
    <property type="term" value="C:transcription factor TFIID complex"/>
    <property type="evidence" value="ECO:0007669"/>
    <property type="project" value="TreeGrafter"/>
</dbReference>
<accession>A0A1J1GYR2</accession>
<dbReference type="InterPro" id="IPR037264">
    <property type="entry name" value="TFIID_NTD2_sf"/>
</dbReference>
<keyword evidence="6" id="KW-1185">Reference proteome</keyword>
<gene>
    <name evidence="5" type="ORF">PGAL8A_00366500</name>
</gene>
<dbReference type="SUPFAM" id="SSF160897">
    <property type="entry name" value="Taf5 N-terminal domain-like"/>
    <property type="match status" value="1"/>
</dbReference>
<dbReference type="GO" id="GO:0016251">
    <property type="term" value="F:RNA polymerase II general transcription initiation factor activity"/>
    <property type="evidence" value="ECO:0007669"/>
    <property type="project" value="TreeGrafter"/>
</dbReference>
<dbReference type="Gene3D" id="1.25.40.500">
    <property type="entry name" value="TFIID subunit TAF5, NTD2 domain"/>
    <property type="match status" value="1"/>
</dbReference>
<keyword evidence="3" id="KW-0175">Coiled coil</keyword>
<dbReference type="OMA" id="PTNMNNI"/>
<evidence type="ECO:0000256" key="4">
    <source>
        <dbReference type="SAM" id="MobiDB-lite"/>
    </source>
</evidence>
<dbReference type="PANTHER" id="PTHR19879">
    <property type="entry name" value="TRANSCRIPTION INITIATION FACTOR TFIID"/>
    <property type="match status" value="1"/>
</dbReference>
<name>A0A1J1GYR2_PLAGA</name>
<protein>
    <submittedName>
        <fullName evidence="5">Uncharacterized protein</fullName>
    </submittedName>
</protein>
<feature type="compositionally biased region" description="Basic and acidic residues" evidence="4">
    <location>
        <begin position="1021"/>
        <end position="1041"/>
    </location>
</feature>
<dbReference type="GeneID" id="39732195"/>
<comment type="caution">
    <text evidence="5">The sequence shown here is derived from an EMBL/GenBank/DDBJ whole genome shotgun (WGS) entry which is preliminary data.</text>
</comment>
<proteinExistence type="predicted"/>
<dbReference type="RefSeq" id="XP_028529245.1">
    <property type="nucleotide sequence ID" value="XM_028672720.1"/>
</dbReference>
<organism evidence="5 6">
    <name type="scientific">Plasmodium gallinaceum</name>
    <dbReference type="NCBI Taxonomy" id="5849"/>
    <lineage>
        <taxon>Eukaryota</taxon>
        <taxon>Sar</taxon>
        <taxon>Alveolata</taxon>
        <taxon>Apicomplexa</taxon>
        <taxon>Aconoidasida</taxon>
        <taxon>Haemosporida</taxon>
        <taxon>Plasmodiidae</taxon>
        <taxon>Plasmodium</taxon>
        <taxon>Plasmodium (Haemamoeba)</taxon>
    </lineage>
</organism>
<dbReference type="InterPro" id="IPR036322">
    <property type="entry name" value="WD40_repeat_dom_sf"/>
</dbReference>
<dbReference type="EMBL" id="CVMV01000059">
    <property type="protein sequence ID" value="CRG96440.1"/>
    <property type="molecule type" value="Genomic_DNA"/>
</dbReference>
<feature type="coiled-coil region" evidence="3">
    <location>
        <begin position="1526"/>
        <end position="1553"/>
    </location>
</feature>
<dbReference type="SUPFAM" id="SSF58104">
    <property type="entry name" value="Methyl-accepting chemotaxis protein (MCP) signaling domain"/>
    <property type="match status" value="1"/>
</dbReference>
<sequence length="1888" mass="219604">MENNDLKKDKKVFIDNKNTYMNNYNNNQSISKINDSNNNVNSYINFANFNNFSNMNNNFSNNSNDNLTNINNNTSNNINNNLNLTNNMNNISGNMSNIPSKMNNIPNNLNNISSALKNMPNSINNITNSVNNIPTNMNNIPNNMNNIPTNMNNMHNNMNNISTSMSNMHNNLNNIPTNMKNIPTNMKNIPTNMKNIPTNMKNIPTNMNNIPTNMSNIPTNMNNIPTKMNNIPTNMNNIPTNMNNIPTNMNNIPTNMNNIPTNMNNISTNMNNIPTNMNNIPTNMNNIPTNMKNIPTNMKNIPTNMKNIPTNMNNIPTNMSNIPTNMSNIPTNMNNIPTKMNNIPTKMNNMPTNMNNMPTNMNNMPASMNNIPTSMNNIPTNMNNIHTNMNNIHNNMNNIHNNMHNNMNNISNSLNNIPSNMNNMHNNMNKISNNMNNMPNNRSNIPNNRNNIPNNRSNMNINISNNMNANIVNNSMNNNVSNNMNMKNNMNMNSDIANNLSIKKMMNNNSNLRENIMNNLNYNYNNMNYNLIKNNMDMGNKLNNDKKVNTDDSKNIMNNLSNKMIIKNNMNNNHFITSDASNMNRFYLNEMKNIENNMIPMNNKINNIKDNQSNIQHFRENEYLENIYKREKYLLNKNEKENLFISSKQLNNFNQENNKNNMLPRNVKNIDPSLYKSLNLNLVNSKNINQMYNFNNNEINNINIESMMDNKINMKSKNIDYSNMNINETDNIIFNEEMNYQPYNVNNNINNNSNNNNLTEKNFNNSKQFFMKQNNMFDVKAYKNLENLKEMKITNENKNIRFNNIMEMKPNQIISENPNLPTSIHKINEKKKLMNAKNNNLINMENCDIYKLSMNDKLNQKDAFNYMNQTDILKEISKENNKQRYISVKKITTNNSKPLKISDQQKSKILKINNMDNNPMNNKINNDNSTMYMNKTMMYEELKKNNTIPFDNMINNNIQFFNKNPMLGKNNNNNNINYNRTTNIINNYNQNYNIKSKSDLENLKGVEQEIEEKKKKKKREKKEEKNKEKKVETPKNEPKEVLEENFEGNKQNFDYNSVLFNYRENSQQNSFNNSGFNSININNTTNDNNNNNKSIGVSNLNINLGLAEENSMNKKQILLENYDQNNSNKIFLDNKNTMEVNDFYNMDDSVSRKLKKNNNQQNVSFNYTPEKVENDEKLMALNKLFGNVIDEKDQKSVNVTYVRGNMCDLDTLKNMSLDNILNSLNIDKNVLDILKDKINNISRNINVTICSTPTEKQIDIEKEKFKMSDLINCFDIFMNWCDNNLIQIKLQLYNIAFCLFLEIYILLLTNNYDNLNDFKNKYINKFFAYEPVTKMLENCVSLSQVFEISLIRFKQKNSKHIVHMTKLGKKSLFQYLNVYEGILLYNLITTKIKMIEVDDSDKYFNFFYAFVSANFFQNISLSFPIQWNLPSIYSIKDEVVEDENNKLVKETKENCYIPNESSDAYFYYKHILKTQASNRLKVTKNRIPSILYYCLNNCNDLTCAEISGFDGSFVATAHSNNIIKLWNIKQSQMNKLNNEKKDLEDNRIDDDEIRKYEDMKESKNIFTDLKEYENGISKLYGNIYNVSSLCFGETNKILLSGNINGDIYLYSTINNKNYVKYVGGNTPIWSIDTAFLGFFFCSGEDDGNLRIYSTNKTYPFITYKYNCSANICKYHYNNTLIGCGYYDNYVHLYDVRVNSFIKRFKNNYPSSQGVTSLAFSKNGRLLSYAGGYTNNINLIDLAMDKFIDVEMKETINSKEYNNECFNYIKSFDNYSDNNILKEKEKSQIQNNSNSYDDKILDIDFSYDNNLLVSMSCNNFIDFYNCSKVSEEIKSSVETKKIKLEKSKKVNNFPYVKLSKSYGVNYSNLISAKFTPENALLLFGINTLI</sequence>
<evidence type="ECO:0000256" key="2">
    <source>
        <dbReference type="ARBA" id="ARBA00023242"/>
    </source>
</evidence>
<dbReference type="SMART" id="SM00320">
    <property type="entry name" value="WD40"/>
    <property type="match status" value="6"/>
</dbReference>
<dbReference type="InterPro" id="IPR015943">
    <property type="entry name" value="WD40/YVTN_repeat-like_dom_sf"/>
</dbReference>
<dbReference type="PANTHER" id="PTHR19879:SF7">
    <property type="entry name" value="PROTEASOMAL ATPASE-ASSOCIATED FACTOR 1"/>
    <property type="match status" value="1"/>
</dbReference>
<dbReference type="OrthoDB" id="10266330at2759"/>
<dbReference type="Gene3D" id="2.130.10.10">
    <property type="entry name" value="YVTN repeat-like/Quinoprotein amine dehydrogenase"/>
    <property type="match status" value="2"/>
</dbReference>
<dbReference type="Proteomes" id="UP000220797">
    <property type="component" value="Unassembled WGS sequence"/>
</dbReference>
<feature type="region of interest" description="Disordered" evidence="4">
    <location>
        <begin position="1011"/>
        <end position="1041"/>
    </location>
</feature>
<evidence type="ECO:0000313" key="5">
    <source>
        <dbReference type="EMBL" id="CRG96440.1"/>
    </source>
</evidence>
<reference evidence="5" key="1">
    <citation type="submission" date="2015-04" db="EMBL/GenBank/DDBJ databases">
        <authorList>
            <consortium name="Pathogen Informatics"/>
        </authorList>
    </citation>
    <scope>NUCLEOTIDE SEQUENCE [LARGE SCALE GENOMIC DNA]</scope>
    <source>
        <strain evidence="5">8A</strain>
    </source>
</reference>
<dbReference type="GO" id="GO:0006367">
    <property type="term" value="P:transcription initiation at RNA polymerase II promoter"/>
    <property type="evidence" value="ECO:0007669"/>
    <property type="project" value="TreeGrafter"/>
</dbReference>
<evidence type="ECO:0000256" key="3">
    <source>
        <dbReference type="SAM" id="Coils"/>
    </source>
</evidence>
<dbReference type="InterPro" id="IPR001680">
    <property type="entry name" value="WD40_rpt"/>
</dbReference>